<protein>
    <submittedName>
        <fullName evidence="2">Uncharacterized protein</fullName>
    </submittedName>
</protein>
<dbReference type="Proteomes" id="UP000039021">
    <property type="component" value="Unassembled WGS sequence"/>
</dbReference>
<name>A0A916PH64_MYCTX</name>
<feature type="compositionally biased region" description="Low complexity" evidence="1">
    <location>
        <begin position="21"/>
        <end position="48"/>
    </location>
</feature>
<gene>
    <name evidence="2" type="ORF">ERS007739_04083</name>
</gene>
<evidence type="ECO:0000256" key="1">
    <source>
        <dbReference type="SAM" id="MobiDB-lite"/>
    </source>
</evidence>
<accession>A0A916PH64</accession>
<evidence type="ECO:0000313" key="3">
    <source>
        <dbReference type="Proteomes" id="UP000039021"/>
    </source>
</evidence>
<dbReference type="AlphaFoldDB" id="A0A916PH64"/>
<dbReference type="EMBL" id="CSBK01002347">
    <property type="protein sequence ID" value="COZ73857.1"/>
    <property type="molecule type" value="Genomic_DNA"/>
</dbReference>
<proteinExistence type="predicted"/>
<evidence type="ECO:0000313" key="2">
    <source>
        <dbReference type="EMBL" id="COZ73857.1"/>
    </source>
</evidence>
<organism evidence="2 3">
    <name type="scientific">Mycobacterium tuberculosis</name>
    <dbReference type="NCBI Taxonomy" id="1773"/>
    <lineage>
        <taxon>Bacteria</taxon>
        <taxon>Bacillati</taxon>
        <taxon>Actinomycetota</taxon>
        <taxon>Actinomycetes</taxon>
        <taxon>Mycobacteriales</taxon>
        <taxon>Mycobacteriaceae</taxon>
        <taxon>Mycobacterium</taxon>
        <taxon>Mycobacterium tuberculosis complex</taxon>
    </lineage>
</organism>
<sequence>MASDSNSRVPEGAGRTMTKNSSSTSSSPKTAPALRSSRSSVSAARRLVNALGPIGEQRQRPSSRTTATPKPSGVSAAGLCMEARCAPMGAYGSR</sequence>
<comment type="caution">
    <text evidence="2">The sequence shown here is derived from an EMBL/GenBank/DDBJ whole genome shotgun (WGS) entry which is preliminary data.</text>
</comment>
<reference evidence="3" key="1">
    <citation type="submission" date="2015-03" db="EMBL/GenBank/DDBJ databases">
        <authorList>
            <consortium name="Pathogen Informatics"/>
        </authorList>
    </citation>
    <scope>NUCLEOTIDE SEQUENCE [LARGE SCALE GENOMIC DNA]</scope>
    <source>
        <strain evidence="3">N09902308</strain>
    </source>
</reference>
<feature type="compositionally biased region" description="Polar residues" evidence="1">
    <location>
        <begin position="60"/>
        <end position="69"/>
    </location>
</feature>
<feature type="region of interest" description="Disordered" evidence="1">
    <location>
        <begin position="1"/>
        <end position="77"/>
    </location>
</feature>